<feature type="transmembrane region" description="Helical" evidence="7">
    <location>
        <begin position="310"/>
        <end position="332"/>
    </location>
</feature>
<protein>
    <recommendedName>
        <fullName evidence="8">Integral membrane bound transporter domain-containing protein</fullName>
    </recommendedName>
</protein>
<keyword evidence="3 7" id="KW-0812">Transmembrane</keyword>
<dbReference type="EMBL" id="BAAAEW010000016">
    <property type="protein sequence ID" value="GAA0752957.1"/>
    <property type="molecule type" value="Genomic_DNA"/>
</dbReference>
<evidence type="ECO:0000313" key="10">
    <source>
        <dbReference type="Proteomes" id="UP001500279"/>
    </source>
</evidence>
<feature type="domain" description="Integral membrane bound transporter" evidence="8">
    <location>
        <begin position="202"/>
        <end position="326"/>
    </location>
</feature>
<dbReference type="PANTHER" id="PTHR30509">
    <property type="entry name" value="P-HYDROXYBENZOIC ACID EFFLUX PUMP SUBUNIT-RELATED"/>
    <property type="match status" value="1"/>
</dbReference>
<sequence>MTLLSRSLKEAIVTMLAALATLGCALALAPAAGTAVLGVVLCLSLSRSQLDRDRRGRIEAAIALPLVSLAAFGVAMLLHERPWWGATAFVLVISASIWLRRFGDAGRKAGRLIALPFVVLLITPHLPASPGGPLPAWLLTVVVALLALFWVGLLHALAQRLRFLPSVPPEPKLPAAPQTGGLRLIASSRMAIQMGLALAAGFAVGHLFFGPHWAWVVLTAFIVGSGNQGRLDVVHKSGLRVLGAAAGTVIALAANGGLGGHDRGTVALILLAVFLGLWLRPLGYAWWALFVTLALALLQGFEGLPAQEVLGLRLAEIVIGALIGVAAAWFVLPVRSTDVLRRRIADALAALAEAGDPAATERSAQPFLAQLANVEKVAPAFRATRRLTRRWHPLQPADWVDTLAACQAPACRMLAQGEAPGQVRKALAAARKAMREPAEIGPALVALLQALDAAAAVKPQA</sequence>
<reference evidence="10" key="1">
    <citation type="journal article" date="2019" name="Int. J. Syst. Evol. Microbiol.">
        <title>The Global Catalogue of Microorganisms (GCM) 10K type strain sequencing project: providing services to taxonomists for standard genome sequencing and annotation.</title>
        <authorList>
            <consortium name="The Broad Institute Genomics Platform"/>
            <consortium name="The Broad Institute Genome Sequencing Center for Infectious Disease"/>
            <person name="Wu L."/>
            <person name="Ma J."/>
        </authorList>
    </citation>
    <scope>NUCLEOTIDE SEQUENCE [LARGE SCALE GENOMIC DNA]</scope>
    <source>
        <strain evidence="10">JCM 15503</strain>
    </source>
</reference>
<evidence type="ECO:0000256" key="6">
    <source>
        <dbReference type="ARBA" id="ARBA00043993"/>
    </source>
</evidence>
<evidence type="ECO:0000256" key="4">
    <source>
        <dbReference type="ARBA" id="ARBA00022989"/>
    </source>
</evidence>
<feature type="transmembrane region" description="Helical" evidence="7">
    <location>
        <begin position="112"/>
        <end position="128"/>
    </location>
</feature>
<name>A0ABP3VC57_9BURK</name>
<comment type="similarity">
    <text evidence="6">Belongs to the YccS/YhfK family.</text>
</comment>
<evidence type="ECO:0000256" key="3">
    <source>
        <dbReference type="ARBA" id="ARBA00022692"/>
    </source>
</evidence>
<feature type="transmembrane region" description="Helical" evidence="7">
    <location>
        <begin position="196"/>
        <end position="218"/>
    </location>
</feature>
<evidence type="ECO:0000256" key="7">
    <source>
        <dbReference type="SAM" id="Phobius"/>
    </source>
</evidence>
<gene>
    <name evidence="9" type="ORF">GCM10009107_27350</name>
</gene>
<dbReference type="InterPro" id="IPR049453">
    <property type="entry name" value="Memb_transporter_dom"/>
</dbReference>
<comment type="caution">
    <text evidence="9">The sequence shown here is derived from an EMBL/GenBank/DDBJ whole genome shotgun (WGS) entry which is preliminary data.</text>
</comment>
<keyword evidence="4 7" id="KW-1133">Transmembrane helix</keyword>
<evidence type="ECO:0000259" key="8">
    <source>
        <dbReference type="Pfam" id="PF13515"/>
    </source>
</evidence>
<proteinExistence type="inferred from homology"/>
<feature type="transmembrane region" description="Helical" evidence="7">
    <location>
        <begin position="57"/>
        <end position="77"/>
    </location>
</feature>
<dbReference type="Proteomes" id="UP001500279">
    <property type="component" value="Unassembled WGS sequence"/>
</dbReference>
<dbReference type="RefSeq" id="WP_231012834.1">
    <property type="nucleotide sequence ID" value="NZ_BAAAEW010000016.1"/>
</dbReference>
<feature type="transmembrane region" description="Helical" evidence="7">
    <location>
        <begin position="12"/>
        <end position="45"/>
    </location>
</feature>
<evidence type="ECO:0000256" key="5">
    <source>
        <dbReference type="ARBA" id="ARBA00023136"/>
    </source>
</evidence>
<feature type="transmembrane region" description="Helical" evidence="7">
    <location>
        <begin position="134"/>
        <end position="157"/>
    </location>
</feature>
<accession>A0ABP3VC57</accession>
<keyword evidence="2" id="KW-1003">Cell membrane</keyword>
<dbReference type="PANTHER" id="PTHR30509:SF9">
    <property type="entry name" value="MULTIDRUG RESISTANCE PROTEIN MDTO"/>
    <property type="match status" value="1"/>
</dbReference>
<evidence type="ECO:0000313" key="9">
    <source>
        <dbReference type="EMBL" id="GAA0752957.1"/>
    </source>
</evidence>
<comment type="subcellular location">
    <subcellularLocation>
        <location evidence="1">Cell membrane</location>
        <topology evidence="1">Multi-pass membrane protein</topology>
    </subcellularLocation>
</comment>
<keyword evidence="5 7" id="KW-0472">Membrane</keyword>
<dbReference type="Pfam" id="PF13515">
    <property type="entry name" value="FUSC_2"/>
    <property type="match status" value="1"/>
</dbReference>
<feature type="transmembrane region" description="Helical" evidence="7">
    <location>
        <begin position="238"/>
        <end position="258"/>
    </location>
</feature>
<keyword evidence="10" id="KW-1185">Reference proteome</keyword>
<organism evidence="9 10">
    <name type="scientific">Ideonella azotifigens</name>
    <dbReference type="NCBI Taxonomy" id="513160"/>
    <lineage>
        <taxon>Bacteria</taxon>
        <taxon>Pseudomonadati</taxon>
        <taxon>Pseudomonadota</taxon>
        <taxon>Betaproteobacteria</taxon>
        <taxon>Burkholderiales</taxon>
        <taxon>Sphaerotilaceae</taxon>
        <taxon>Ideonella</taxon>
    </lineage>
</organism>
<feature type="transmembrane region" description="Helical" evidence="7">
    <location>
        <begin position="265"/>
        <end position="298"/>
    </location>
</feature>
<evidence type="ECO:0000256" key="2">
    <source>
        <dbReference type="ARBA" id="ARBA00022475"/>
    </source>
</evidence>
<feature type="transmembrane region" description="Helical" evidence="7">
    <location>
        <begin position="83"/>
        <end position="100"/>
    </location>
</feature>
<dbReference type="PROSITE" id="PS51257">
    <property type="entry name" value="PROKAR_LIPOPROTEIN"/>
    <property type="match status" value="1"/>
</dbReference>
<evidence type="ECO:0000256" key="1">
    <source>
        <dbReference type="ARBA" id="ARBA00004651"/>
    </source>
</evidence>